<dbReference type="InterPro" id="IPR029044">
    <property type="entry name" value="Nucleotide-diphossugar_trans"/>
</dbReference>
<keyword evidence="8" id="KW-0961">Cell wall biogenesis/degradation</keyword>
<feature type="transmembrane region" description="Helical" evidence="9">
    <location>
        <begin position="304"/>
        <end position="328"/>
    </location>
</feature>
<keyword evidence="4 9" id="KW-0812">Transmembrane</keyword>
<protein>
    <submittedName>
        <fullName evidence="10">Glycosyl transferase</fullName>
    </submittedName>
</protein>
<proteinExistence type="predicted"/>
<comment type="caution">
    <text evidence="10">The sequence shown here is derived from an EMBL/GenBank/DDBJ whole genome shotgun (WGS) entry which is preliminary data.</text>
</comment>
<evidence type="ECO:0000256" key="4">
    <source>
        <dbReference type="ARBA" id="ARBA00022692"/>
    </source>
</evidence>
<feature type="transmembrane region" description="Helical" evidence="9">
    <location>
        <begin position="368"/>
        <end position="387"/>
    </location>
</feature>
<gene>
    <name evidence="10" type="ORF">A7Q10_10120</name>
</gene>
<dbReference type="FunFam" id="3.90.550.10:FF:000057">
    <property type="entry name" value="Glycosyltransferase-like protein, family 2"/>
    <property type="match status" value="1"/>
</dbReference>
<evidence type="ECO:0000313" key="10">
    <source>
        <dbReference type="EMBL" id="TFE66852.1"/>
    </source>
</evidence>
<accession>A0A4Y8P8J6</accession>
<evidence type="ECO:0000256" key="8">
    <source>
        <dbReference type="ARBA" id="ARBA00023316"/>
    </source>
</evidence>
<dbReference type="CDD" id="cd06437">
    <property type="entry name" value="CESA_CaSu_A2"/>
    <property type="match status" value="1"/>
</dbReference>
<evidence type="ECO:0000256" key="5">
    <source>
        <dbReference type="ARBA" id="ARBA00022989"/>
    </source>
</evidence>
<evidence type="ECO:0000313" key="11">
    <source>
        <dbReference type="Proteomes" id="UP000297713"/>
    </source>
</evidence>
<dbReference type="PANTHER" id="PTHR32044">
    <property type="entry name" value="GLUCOMANNAN 4-BETA-MANNOSYLTRANSFERASE 9"/>
    <property type="match status" value="1"/>
</dbReference>
<keyword evidence="2" id="KW-0328">Glycosyltransferase</keyword>
<sequence>MISIGFFTLALVLLIHGIYRMSLILRLWGGSSQLDQQLQADLLSYPYPEVTIQLPIYNEKSVVERLLHAVCEIDYPKNKMQIQVIDDSTDETTAIIAKWVYEYKKKGFDISHLRRGSREGFKAGGLQYGLERAKGEFIAIFDADFLPPPSFLKETLPYFHSPNVGMVQARWGYLNRDTNLLTRCQALFLDGHFLLEQPIRYKYDLFFNFNGTAGVWRKKCIIDSGGWEGDTLTEDLDLSYRAQFKGWKFVYAPRMVVPSELPSPIVAFRTQQHRWAKGAIQTAKKHLFSLLKGSFSTASKIEGFFHLLAHSIHPIVAILVILNAITFFCFPLPKSGAQEFLGFLFSIISLFYLFYLAVIIFLSKKLQLSTLVILPFSMAMSLGMAFANTKSVIDGLFGKNNVFVRTPKNGSFNSQKPIYKIDHSLTLPLIETTFSAIFGIALYQAIQKHFWFSLPTLFMHTLGFGYVGIATLYSIAKMKRG</sequence>
<keyword evidence="5 9" id="KW-1133">Transmembrane helix</keyword>
<evidence type="ECO:0000256" key="3">
    <source>
        <dbReference type="ARBA" id="ARBA00022679"/>
    </source>
</evidence>
<dbReference type="EMBL" id="LXQC01000168">
    <property type="protein sequence ID" value="TFE66852.1"/>
    <property type="molecule type" value="Genomic_DNA"/>
</dbReference>
<keyword evidence="11" id="KW-1185">Reference proteome</keyword>
<dbReference type="GO" id="GO:0016757">
    <property type="term" value="F:glycosyltransferase activity"/>
    <property type="evidence" value="ECO:0007669"/>
    <property type="project" value="UniProtKB-KW"/>
</dbReference>
<feature type="transmembrane region" description="Helical" evidence="9">
    <location>
        <begin position="458"/>
        <end position="476"/>
    </location>
</feature>
<dbReference type="PANTHER" id="PTHR32044:SF80">
    <property type="entry name" value="XYLOGLUCAN GLYCOSYLTRANSFERASE 2-RELATED"/>
    <property type="match status" value="1"/>
</dbReference>
<organism evidence="10 11">
    <name type="scientific">Methylacidiphilum caldifontis</name>
    <dbReference type="NCBI Taxonomy" id="2795386"/>
    <lineage>
        <taxon>Bacteria</taxon>
        <taxon>Pseudomonadati</taxon>
        <taxon>Verrucomicrobiota</taxon>
        <taxon>Methylacidiphilae</taxon>
        <taxon>Methylacidiphilales</taxon>
        <taxon>Methylacidiphilaceae</taxon>
        <taxon>Methylacidiphilum (ex Ratnadevi et al. 2023)</taxon>
    </lineage>
</organism>
<evidence type="ECO:0000256" key="9">
    <source>
        <dbReference type="SAM" id="Phobius"/>
    </source>
</evidence>
<keyword evidence="6" id="KW-0333">Golgi apparatus</keyword>
<keyword evidence="3 10" id="KW-0808">Transferase</keyword>
<reference evidence="10 11" key="1">
    <citation type="submission" date="2016-05" db="EMBL/GenBank/DDBJ databases">
        <title>Diversity and Homogeneity among Thermoacidophilic Verrucomicrobia Methanotrophs Linked with Geographical Origin.</title>
        <authorList>
            <person name="Erikstad H.-A."/>
            <person name="Smestad N.B."/>
            <person name="Ceballos R.M."/>
            <person name="Birkeland N.-K."/>
        </authorList>
    </citation>
    <scope>NUCLEOTIDE SEQUENCE [LARGE SCALE GENOMIC DNA]</scope>
    <source>
        <strain evidence="10 11">Phi</strain>
    </source>
</reference>
<dbReference type="GO" id="GO:0071555">
    <property type="term" value="P:cell wall organization"/>
    <property type="evidence" value="ECO:0007669"/>
    <property type="project" value="UniProtKB-KW"/>
</dbReference>
<dbReference type="SUPFAM" id="SSF53448">
    <property type="entry name" value="Nucleotide-diphospho-sugar transferases"/>
    <property type="match status" value="1"/>
</dbReference>
<feature type="transmembrane region" description="Helical" evidence="9">
    <location>
        <begin position="340"/>
        <end position="362"/>
    </location>
</feature>
<dbReference type="Proteomes" id="UP000297713">
    <property type="component" value="Unassembled WGS sequence"/>
</dbReference>
<feature type="transmembrane region" description="Helical" evidence="9">
    <location>
        <begin position="425"/>
        <end position="446"/>
    </location>
</feature>
<comment type="subcellular location">
    <subcellularLocation>
        <location evidence="1">Golgi apparatus membrane</location>
        <topology evidence="1">Multi-pass membrane protein</topology>
    </subcellularLocation>
</comment>
<evidence type="ECO:0000256" key="2">
    <source>
        <dbReference type="ARBA" id="ARBA00022676"/>
    </source>
</evidence>
<evidence type="ECO:0000256" key="1">
    <source>
        <dbReference type="ARBA" id="ARBA00004653"/>
    </source>
</evidence>
<evidence type="ECO:0000256" key="7">
    <source>
        <dbReference type="ARBA" id="ARBA00023136"/>
    </source>
</evidence>
<dbReference type="Pfam" id="PF13641">
    <property type="entry name" value="Glyco_tranf_2_3"/>
    <property type="match status" value="1"/>
</dbReference>
<dbReference type="Gene3D" id="3.90.550.10">
    <property type="entry name" value="Spore Coat Polysaccharide Biosynthesis Protein SpsA, Chain A"/>
    <property type="match status" value="1"/>
</dbReference>
<name>A0A4Y8P8J6_9BACT</name>
<dbReference type="AlphaFoldDB" id="A0A4Y8P8J6"/>
<keyword evidence="7 9" id="KW-0472">Membrane</keyword>
<dbReference type="OrthoDB" id="9768769at2"/>
<evidence type="ECO:0000256" key="6">
    <source>
        <dbReference type="ARBA" id="ARBA00023034"/>
    </source>
</evidence>